<proteinExistence type="predicted"/>
<dbReference type="AlphaFoldDB" id="A0A9D2GNK3"/>
<keyword evidence="2" id="KW-0808">Transferase</keyword>
<evidence type="ECO:0000313" key="3">
    <source>
        <dbReference type="Proteomes" id="UP000824115"/>
    </source>
</evidence>
<dbReference type="Gene3D" id="3.40.50.2000">
    <property type="entry name" value="Glycogen Phosphorylase B"/>
    <property type="match status" value="1"/>
</dbReference>
<organism evidence="2 3">
    <name type="scientific">Candidatus Coprenecus stercoravium</name>
    <dbReference type="NCBI Taxonomy" id="2840735"/>
    <lineage>
        <taxon>Bacteria</taxon>
        <taxon>Pseudomonadati</taxon>
        <taxon>Bacteroidota</taxon>
        <taxon>Bacteroidia</taxon>
        <taxon>Bacteroidales</taxon>
        <taxon>Rikenellaceae</taxon>
        <taxon>Rikenellaceae incertae sedis</taxon>
        <taxon>Candidatus Coprenecus</taxon>
    </lineage>
</organism>
<comment type="caution">
    <text evidence="2">The sequence shown here is derived from an EMBL/GenBank/DDBJ whole genome shotgun (WGS) entry which is preliminary data.</text>
</comment>
<dbReference type="Pfam" id="PF00534">
    <property type="entry name" value="Glycos_transf_1"/>
    <property type="match status" value="1"/>
</dbReference>
<dbReference type="GO" id="GO:0016757">
    <property type="term" value="F:glycosyltransferase activity"/>
    <property type="evidence" value="ECO:0007669"/>
    <property type="project" value="UniProtKB-KW"/>
</dbReference>
<dbReference type="PANTHER" id="PTHR12526">
    <property type="entry name" value="GLYCOSYLTRANSFERASE"/>
    <property type="match status" value="1"/>
</dbReference>
<evidence type="ECO:0000259" key="1">
    <source>
        <dbReference type="Pfam" id="PF00534"/>
    </source>
</evidence>
<dbReference type="EC" id="2.4.-.-" evidence="2"/>
<dbReference type="SUPFAM" id="SSF53756">
    <property type="entry name" value="UDP-Glycosyltransferase/glycogen phosphorylase"/>
    <property type="match status" value="1"/>
</dbReference>
<evidence type="ECO:0000313" key="2">
    <source>
        <dbReference type="EMBL" id="HIZ85316.1"/>
    </source>
</evidence>
<reference evidence="2" key="1">
    <citation type="journal article" date="2021" name="PeerJ">
        <title>Extensive microbial diversity within the chicken gut microbiome revealed by metagenomics and culture.</title>
        <authorList>
            <person name="Gilroy R."/>
            <person name="Ravi A."/>
            <person name="Getino M."/>
            <person name="Pursley I."/>
            <person name="Horton D.L."/>
            <person name="Alikhan N.F."/>
            <person name="Baker D."/>
            <person name="Gharbi K."/>
            <person name="Hall N."/>
            <person name="Watson M."/>
            <person name="Adriaenssens E.M."/>
            <person name="Foster-Nyarko E."/>
            <person name="Jarju S."/>
            <person name="Secka A."/>
            <person name="Antonio M."/>
            <person name="Oren A."/>
            <person name="Chaudhuri R.R."/>
            <person name="La Ragione R."/>
            <person name="Hildebrand F."/>
            <person name="Pallen M.J."/>
        </authorList>
    </citation>
    <scope>NUCLEOTIDE SEQUENCE</scope>
    <source>
        <strain evidence="2">Gambia16-554</strain>
    </source>
</reference>
<sequence length="361" mass="41406">MKILYITYIDLNAPQTSGSSVRPNKMLHAFLESGHTVKLLSGSTEYIHRTQRKHSIKEILSWLENETPDICYIESSTYPIIFHADRKLIKRIHKLGIPIGYFYRDFYRKFPKLFPRRKGFVNFIKESFLNILQYKTDKILNYADIIYLPSIQAKRLFDYKDMRALPPAGDNKLIPHPYNKTIIYVGGISKHYGGDLLIEAFKLLNSDASEYKLMLVCRENEWSKVPEEDKHYPWLQCFHASGEALAQLYAAAAAAIITKPDNEYNNLAISVKLFEYMSYGLPVISTDNDAMSDIIRHYGLGLIASSAEELADAVKSMLNNKDLYDNFCQNTATALNNNNLWANRAEQVVKDLSALKSNKQH</sequence>
<dbReference type="Proteomes" id="UP000824115">
    <property type="component" value="Unassembled WGS sequence"/>
</dbReference>
<feature type="domain" description="Glycosyl transferase family 1" evidence="1">
    <location>
        <begin position="179"/>
        <end position="331"/>
    </location>
</feature>
<reference evidence="2" key="2">
    <citation type="submission" date="2021-04" db="EMBL/GenBank/DDBJ databases">
        <authorList>
            <person name="Gilroy R."/>
        </authorList>
    </citation>
    <scope>NUCLEOTIDE SEQUENCE</scope>
    <source>
        <strain evidence="2">Gambia16-554</strain>
    </source>
</reference>
<dbReference type="EMBL" id="DXAW01000043">
    <property type="protein sequence ID" value="HIZ85316.1"/>
    <property type="molecule type" value="Genomic_DNA"/>
</dbReference>
<dbReference type="PANTHER" id="PTHR12526:SF630">
    <property type="entry name" value="GLYCOSYLTRANSFERASE"/>
    <property type="match status" value="1"/>
</dbReference>
<keyword evidence="2" id="KW-0328">Glycosyltransferase</keyword>
<gene>
    <name evidence="2" type="ORF">IAC04_02360</name>
</gene>
<protein>
    <submittedName>
        <fullName evidence="2">Glycosyltransferase</fullName>
        <ecNumber evidence="2">2.4.-.-</ecNumber>
    </submittedName>
</protein>
<dbReference type="InterPro" id="IPR001296">
    <property type="entry name" value="Glyco_trans_1"/>
</dbReference>
<name>A0A9D2GNK3_9BACT</name>
<accession>A0A9D2GNK3</accession>